<dbReference type="InterPro" id="IPR001867">
    <property type="entry name" value="OmpR/PhoB-type_DNA-bd"/>
</dbReference>
<dbReference type="GO" id="GO:0003677">
    <property type="term" value="F:DNA binding"/>
    <property type="evidence" value="ECO:0007669"/>
    <property type="project" value="UniProtKB-UniRule"/>
</dbReference>
<evidence type="ECO:0000256" key="1">
    <source>
        <dbReference type="ARBA" id="ARBA00023125"/>
    </source>
</evidence>
<organism evidence="4 5">
    <name type="scientific">Gemmata massiliana</name>
    <dbReference type="NCBI Taxonomy" id="1210884"/>
    <lineage>
        <taxon>Bacteria</taxon>
        <taxon>Pseudomonadati</taxon>
        <taxon>Planctomycetota</taxon>
        <taxon>Planctomycetia</taxon>
        <taxon>Gemmatales</taxon>
        <taxon>Gemmataceae</taxon>
        <taxon>Gemmata</taxon>
    </lineage>
</organism>
<dbReference type="InterPro" id="IPR016032">
    <property type="entry name" value="Sig_transdc_resp-reg_C-effctor"/>
</dbReference>
<dbReference type="Proteomes" id="UP000464178">
    <property type="component" value="Chromosome"/>
</dbReference>
<evidence type="ECO:0000313" key="4">
    <source>
        <dbReference type="EMBL" id="VTR94315.1"/>
    </source>
</evidence>
<gene>
    <name evidence="4" type="ORF">SOIL9_33990</name>
</gene>
<protein>
    <submittedName>
        <fullName evidence="4">Transcriptional regulator:: Trans_reg_C</fullName>
    </submittedName>
</protein>
<sequence>MPSVGRSLVATKVTLATPYVIEGPDLVSGTRLEAVVWVLSGDADGARFIDDAGVYLADDRVTLPADPALIPRLACRFAEPEGARRYQHLVSWEVLKPGSYPVAPVVIANAPAIGLQLDDAAHTATRNGHPLKLGRVEFPIIRELVRAFPSRVSVQHLRDNIPGWDPYTDLTAIRQAISWLRKRLKSLDLTVSDQDGERGWALLIR</sequence>
<feature type="domain" description="OmpR/PhoB-type" evidence="3">
    <location>
        <begin position="104"/>
        <end position="205"/>
    </location>
</feature>
<dbReference type="EMBL" id="LR593886">
    <property type="protein sequence ID" value="VTR94315.1"/>
    <property type="molecule type" value="Genomic_DNA"/>
</dbReference>
<dbReference type="GO" id="GO:0006355">
    <property type="term" value="P:regulation of DNA-templated transcription"/>
    <property type="evidence" value="ECO:0007669"/>
    <property type="project" value="InterPro"/>
</dbReference>
<dbReference type="KEGG" id="gms:SOIL9_33990"/>
<dbReference type="PROSITE" id="PS51755">
    <property type="entry name" value="OMPR_PHOB"/>
    <property type="match status" value="1"/>
</dbReference>
<evidence type="ECO:0000259" key="3">
    <source>
        <dbReference type="PROSITE" id="PS51755"/>
    </source>
</evidence>
<proteinExistence type="predicted"/>
<dbReference type="SUPFAM" id="SSF46894">
    <property type="entry name" value="C-terminal effector domain of the bipartite response regulators"/>
    <property type="match status" value="1"/>
</dbReference>
<keyword evidence="5" id="KW-1185">Reference proteome</keyword>
<reference evidence="4 5" key="1">
    <citation type="submission" date="2019-05" db="EMBL/GenBank/DDBJ databases">
        <authorList>
            <consortium name="Science for Life Laboratories"/>
        </authorList>
    </citation>
    <scope>NUCLEOTIDE SEQUENCE [LARGE SCALE GENOMIC DNA]</scope>
    <source>
        <strain evidence="4">Soil9</strain>
    </source>
</reference>
<dbReference type="Gene3D" id="1.10.10.10">
    <property type="entry name" value="Winged helix-like DNA-binding domain superfamily/Winged helix DNA-binding domain"/>
    <property type="match status" value="1"/>
</dbReference>
<evidence type="ECO:0000313" key="5">
    <source>
        <dbReference type="Proteomes" id="UP000464178"/>
    </source>
</evidence>
<dbReference type="GO" id="GO:0000160">
    <property type="term" value="P:phosphorelay signal transduction system"/>
    <property type="evidence" value="ECO:0007669"/>
    <property type="project" value="InterPro"/>
</dbReference>
<keyword evidence="1 2" id="KW-0238">DNA-binding</keyword>
<name>A0A6P2D1Q4_9BACT</name>
<accession>A0A6P2D1Q4</accession>
<feature type="DNA-binding region" description="OmpR/PhoB-type" evidence="2">
    <location>
        <begin position="104"/>
        <end position="205"/>
    </location>
</feature>
<evidence type="ECO:0000256" key="2">
    <source>
        <dbReference type="PROSITE-ProRule" id="PRU01091"/>
    </source>
</evidence>
<dbReference type="InterPro" id="IPR036388">
    <property type="entry name" value="WH-like_DNA-bd_sf"/>
</dbReference>
<dbReference type="AlphaFoldDB" id="A0A6P2D1Q4"/>